<evidence type="ECO:0000256" key="18">
    <source>
        <dbReference type="PROSITE-ProRule" id="PRU00302"/>
    </source>
</evidence>
<organism evidence="23 24">
    <name type="scientific">Seriola lalandi dorsalis</name>
    <dbReference type="NCBI Taxonomy" id="1841481"/>
    <lineage>
        <taxon>Eukaryota</taxon>
        <taxon>Metazoa</taxon>
        <taxon>Chordata</taxon>
        <taxon>Craniata</taxon>
        <taxon>Vertebrata</taxon>
        <taxon>Euteleostomi</taxon>
        <taxon>Actinopterygii</taxon>
        <taxon>Neopterygii</taxon>
        <taxon>Teleostei</taxon>
        <taxon>Neoteleostei</taxon>
        <taxon>Acanthomorphata</taxon>
        <taxon>Carangaria</taxon>
        <taxon>Carangiformes</taxon>
        <taxon>Carangidae</taxon>
        <taxon>Seriola</taxon>
    </lineage>
</organism>
<dbReference type="GeneTree" id="ENSGT00940000158605"/>
<feature type="active site" description="Charge relay system" evidence="17">
    <location>
        <position position="516"/>
    </location>
</feature>
<accession>A0A3B4YGM6</accession>
<keyword evidence="12" id="KW-0720">Serine protease</keyword>
<dbReference type="GO" id="GO:0045087">
    <property type="term" value="P:innate immune response"/>
    <property type="evidence" value="ECO:0007669"/>
    <property type="project" value="UniProtKB-KW"/>
</dbReference>
<evidence type="ECO:0000256" key="2">
    <source>
        <dbReference type="ARBA" id="ARBA00001946"/>
    </source>
</evidence>
<evidence type="ECO:0000256" key="11">
    <source>
        <dbReference type="ARBA" id="ARBA00022801"/>
    </source>
</evidence>
<dbReference type="KEGG" id="slal:111666299"/>
<dbReference type="InterPro" id="IPR009003">
    <property type="entry name" value="Peptidase_S1_PA"/>
</dbReference>
<dbReference type="GO" id="GO:0004252">
    <property type="term" value="F:serine-type endopeptidase activity"/>
    <property type="evidence" value="ECO:0007669"/>
    <property type="project" value="InterPro"/>
</dbReference>
<evidence type="ECO:0000313" key="24">
    <source>
        <dbReference type="Proteomes" id="UP000261360"/>
    </source>
</evidence>
<feature type="active site" description="Charge relay system" evidence="17">
    <location>
        <position position="691"/>
    </location>
</feature>
<reference evidence="23" key="2">
    <citation type="submission" date="2025-09" db="UniProtKB">
        <authorList>
            <consortium name="Ensembl"/>
        </authorList>
    </citation>
    <scope>IDENTIFICATION</scope>
</reference>
<dbReference type="InterPro" id="IPR001314">
    <property type="entry name" value="Peptidase_S1A"/>
</dbReference>
<dbReference type="GO" id="GO:0070062">
    <property type="term" value="C:extracellular exosome"/>
    <property type="evidence" value="ECO:0007669"/>
    <property type="project" value="TreeGrafter"/>
</dbReference>
<feature type="active site" description="Charge relay system" evidence="17">
    <location>
        <position position="567"/>
    </location>
</feature>
<dbReference type="InterPro" id="IPR043504">
    <property type="entry name" value="Peptidase_S1_PA_chymotrypsin"/>
</dbReference>
<evidence type="ECO:0000256" key="9">
    <source>
        <dbReference type="ARBA" id="ARBA00022729"/>
    </source>
</evidence>
<dbReference type="STRING" id="1841481.ENSSLDP00000022184"/>
<evidence type="ECO:0000256" key="19">
    <source>
        <dbReference type="SAM" id="SignalP"/>
    </source>
</evidence>
<comment type="subcellular location">
    <subcellularLocation>
        <location evidence="3">Cell surface</location>
    </subcellularLocation>
    <subcellularLocation>
        <location evidence="4">Secreted</location>
    </subcellularLocation>
</comment>
<dbReference type="Pfam" id="PF00089">
    <property type="entry name" value="Trypsin"/>
    <property type="match status" value="1"/>
</dbReference>
<dbReference type="InterPro" id="IPR011360">
    <property type="entry name" value="Compl_C2_B"/>
</dbReference>
<evidence type="ECO:0000256" key="15">
    <source>
        <dbReference type="ARBA" id="ARBA00023180"/>
    </source>
</evidence>
<evidence type="ECO:0000256" key="10">
    <source>
        <dbReference type="ARBA" id="ARBA00022737"/>
    </source>
</evidence>
<dbReference type="PROSITE" id="PS50923">
    <property type="entry name" value="SUSHI"/>
    <property type="match status" value="3"/>
</dbReference>
<dbReference type="SMART" id="SM00020">
    <property type="entry name" value="Tryp_SPc"/>
    <property type="match status" value="1"/>
</dbReference>
<evidence type="ECO:0000256" key="8">
    <source>
        <dbReference type="ARBA" id="ARBA00022670"/>
    </source>
</evidence>
<dbReference type="Pfam" id="PF00084">
    <property type="entry name" value="Sushi"/>
    <property type="match status" value="3"/>
</dbReference>
<dbReference type="SUPFAM" id="SSF57535">
    <property type="entry name" value="Complement control module/SCR domain"/>
    <property type="match status" value="3"/>
</dbReference>
<evidence type="ECO:0000256" key="12">
    <source>
        <dbReference type="ARBA" id="ARBA00022825"/>
    </source>
</evidence>
<keyword evidence="10" id="KW-0677">Repeat</keyword>
<evidence type="ECO:0000259" key="21">
    <source>
        <dbReference type="PROSITE" id="PS50240"/>
    </source>
</evidence>
<dbReference type="InterPro" id="IPR002035">
    <property type="entry name" value="VWF_A"/>
</dbReference>
<comment type="cofactor">
    <cofactor evidence="2">
        <name>Mg(2+)</name>
        <dbReference type="ChEBI" id="CHEBI:18420"/>
    </cofactor>
</comment>
<keyword evidence="11" id="KW-0378">Hydrolase</keyword>
<dbReference type="CDD" id="cd00190">
    <property type="entry name" value="Tryp_SPc"/>
    <property type="match status" value="1"/>
</dbReference>
<keyword evidence="13" id="KW-0391">Immunity</keyword>
<dbReference type="GeneID" id="111666299"/>
<evidence type="ECO:0000256" key="16">
    <source>
        <dbReference type="ARBA" id="ARBA00029636"/>
    </source>
</evidence>
<dbReference type="GO" id="GO:0009986">
    <property type="term" value="C:cell surface"/>
    <property type="evidence" value="ECO:0007669"/>
    <property type="project" value="UniProtKB-SubCell"/>
</dbReference>
<dbReference type="SMART" id="SM00327">
    <property type="entry name" value="VWA"/>
    <property type="match status" value="1"/>
</dbReference>
<evidence type="ECO:0000256" key="1">
    <source>
        <dbReference type="ARBA" id="ARBA00001936"/>
    </source>
</evidence>
<dbReference type="Ensembl" id="ENSSLDT00000022906.1">
    <property type="protein sequence ID" value="ENSSLDP00000022184.1"/>
    <property type="gene ID" value="ENSSLDG00000017305.1"/>
</dbReference>
<dbReference type="SMART" id="SM00032">
    <property type="entry name" value="CCP"/>
    <property type="match status" value="3"/>
</dbReference>
<comment type="cofactor">
    <cofactor evidence="1">
        <name>Mn(2+)</name>
        <dbReference type="ChEBI" id="CHEBI:29035"/>
    </cofactor>
</comment>
<dbReference type="SUPFAM" id="SSF50494">
    <property type="entry name" value="Trypsin-like serine proteases"/>
    <property type="match status" value="1"/>
</dbReference>
<comment type="caution">
    <text evidence="18">Lacks conserved residue(s) required for the propagation of feature annotation.</text>
</comment>
<feature type="domain" description="Sushi" evidence="22">
    <location>
        <begin position="88"/>
        <end position="147"/>
    </location>
</feature>
<dbReference type="Pfam" id="PF00092">
    <property type="entry name" value="VWA"/>
    <property type="match status" value="1"/>
</dbReference>
<dbReference type="OrthoDB" id="6127264at2759"/>
<dbReference type="Gene3D" id="2.40.10.10">
    <property type="entry name" value="Trypsin-like serine proteases"/>
    <property type="match status" value="2"/>
</dbReference>
<dbReference type="InterPro" id="IPR018114">
    <property type="entry name" value="TRYPSIN_HIS"/>
</dbReference>
<dbReference type="InterPro" id="IPR036465">
    <property type="entry name" value="vWFA_dom_sf"/>
</dbReference>
<keyword evidence="24" id="KW-1185">Reference proteome</keyword>
<reference evidence="23" key="1">
    <citation type="submission" date="2025-08" db="UniProtKB">
        <authorList>
            <consortium name="Ensembl"/>
        </authorList>
    </citation>
    <scope>IDENTIFICATION</scope>
</reference>
<dbReference type="PANTHER" id="PTHR46393">
    <property type="entry name" value="SUSHI DOMAIN-CONTAINING PROTEIN"/>
    <property type="match status" value="1"/>
</dbReference>
<sequence>MGFSVSWSWFAALSCVLCMGGEVWCECTEEGMKIEDGYYSLTRQLQSGSMLFYTCKKGYYPYPVLTRTCQLNGKWRPEKSSPQICKLVECPDPTVLENGDVSPPQDKYFVGNETTYECYSGHNLRGSFRRVCLPNGKWSGFTPICSRDSGHNCPDPGVPAGAVRIGNLFGIGDKVKYSCSNNNLFLVGSKERTCLENGQWTGTEPECYYKHTYDSPLEASEAFGSAIKESLTTLQPTGNEQSGKNFRISKDGILNVYIAVDISESITEKNVTDAKDTIIKLIKRIASFTVSPNYEIFFFSSEVIEVVNILDFLKDGVQPITIIEAIEAFDIGDHNTAGTDLTLTFETILSKMAFIKDRVGEKNFTAHHHILMLFTDGAYNMGGSPLPTVQKIKNLIYMDHSSGENHPRAEFLDIYVFALGIEVFDEDLQLLTTGLGGKHYFRLDQITNLQKTFDEVIDEDAVMGLCGLHKAIDKYSYGYKREMYPWSAYINVESGDSKTKCLGSLVTAKFVLTAAHCFKRNDLPRHVTVEIEDGHGTVKKVKDFFPHPEYNVSARVDQGVLEFYDYDVALIELETAVATTYKSRTICIPCTLETNIALKLPKNATCQQQEELLLKDRLEILNFLTKTKNSIEEKDAYIHRGDTRAACIKHALDAKTIIRTDKAEVAVTENFLCSGGRTIDYRSHIACTGDSGGAVYKDFEHRTVQIGVVSWGNKKKCSGGGLKESDSTSRDFFLNLFRVVPFLKSIIGVTTSDGYSPLTFLE</sequence>
<feature type="disulfide bond" evidence="18">
    <location>
        <begin position="118"/>
        <end position="145"/>
    </location>
</feature>
<dbReference type="InterPro" id="IPR001254">
    <property type="entry name" value="Trypsin_dom"/>
</dbReference>
<evidence type="ECO:0000256" key="13">
    <source>
        <dbReference type="ARBA" id="ARBA00022859"/>
    </source>
</evidence>
<evidence type="ECO:0000256" key="4">
    <source>
        <dbReference type="ARBA" id="ARBA00004613"/>
    </source>
</evidence>
<keyword evidence="15" id="KW-0325">Glycoprotein</keyword>
<dbReference type="GO" id="GO:0009617">
    <property type="term" value="P:response to bacterium"/>
    <property type="evidence" value="ECO:0007669"/>
    <property type="project" value="TreeGrafter"/>
</dbReference>
<evidence type="ECO:0000259" key="22">
    <source>
        <dbReference type="PROSITE" id="PS50923"/>
    </source>
</evidence>
<dbReference type="PROSITE" id="PS50240">
    <property type="entry name" value="TRYPSIN_DOM"/>
    <property type="match status" value="1"/>
</dbReference>
<evidence type="ECO:0000256" key="17">
    <source>
        <dbReference type="PIRSR" id="PIRSR001154-1"/>
    </source>
</evidence>
<dbReference type="CDD" id="cd00033">
    <property type="entry name" value="CCP"/>
    <property type="match status" value="3"/>
</dbReference>
<evidence type="ECO:0000256" key="7">
    <source>
        <dbReference type="ARBA" id="ARBA00022659"/>
    </source>
</evidence>
<dbReference type="PANTHER" id="PTHR46393:SF6">
    <property type="entry name" value="COMPLEMENT C2-RELATED"/>
    <property type="match status" value="1"/>
</dbReference>
<feature type="domain" description="Sushi" evidence="22">
    <location>
        <begin position="151"/>
        <end position="209"/>
    </location>
</feature>
<keyword evidence="9 19" id="KW-0732">Signal</keyword>
<feature type="domain" description="Peptidase S1" evidence="21">
    <location>
        <begin position="461"/>
        <end position="748"/>
    </location>
</feature>
<evidence type="ECO:0000313" key="23">
    <source>
        <dbReference type="Ensembl" id="ENSSLDP00000022184.1"/>
    </source>
</evidence>
<dbReference type="RefSeq" id="XP_023277373.1">
    <property type="nucleotide sequence ID" value="XM_023421605.1"/>
</dbReference>
<keyword evidence="14 18" id="KW-1015">Disulfide bond</keyword>
<dbReference type="Proteomes" id="UP000261360">
    <property type="component" value="Unplaced"/>
</dbReference>
<dbReference type="GO" id="GO:0006956">
    <property type="term" value="P:complement activation"/>
    <property type="evidence" value="ECO:0007669"/>
    <property type="project" value="InterPro"/>
</dbReference>
<dbReference type="PROSITE" id="PS00134">
    <property type="entry name" value="TRYPSIN_HIS"/>
    <property type="match status" value="1"/>
</dbReference>
<evidence type="ECO:0000256" key="14">
    <source>
        <dbReference type="ARBA" id="ARBA00023157"/>
    </source>
</evidence>
<keyword evidence="6" id="KW-0399">Innate immunity</keyword>
<dbReference type="PIRSF" id="PIRSF001154">
    <property type="entry name" value="Compl_C2_B"/>
    <property type="match status" value="1"/>
</dbReference>
<evidence type="ECO:0000256" key="5">
    <source>
        <dbReference type="ARBA" id="ARBA00022525"/>
    </source>
</evidence>
<dbReference type="PROSITE" id="PS50234">
    <property type="entry name" value="VWFA"/>
    <property type="match status" value="1"/>
</dbReference>
<evidence type="ECO:0000256" key="6">
    <source>
        <dbReference type="ARBA" id="ARBA00022588"/>
    </source>
</evidence>
<evidence type="ECO:0000259" key="20">
    <source>
        <dbReference type="PROSITE" id="PS50234"/>
    </source>
</evidence>
<evidence type="ECO:0000256" key="3">
    <source>
        <dbReference type="ARBA" id="ARBA00004241"/>
    </source>
</evidence>
<dbReference type="AlphaFoldDB" id="A0A3B4YGM6"/>
<dbReference type="Gene3D" id="3.40.50.410">
    <property type="entry name" value="von Willebrand factor, type A domain"/>
    <property type="match status" value="1"/>
</dbReference>
<dbReference type="SUPFAM" id="SSF53300">
    <property type="entry name" value="vWA-like"/>
    <property type="match status" value="1"/>
</dbReference>
<dbReference type="PRINTS" id="PR00722">
    <property type="entry name" value="CHYMOTRYPSIN"/>
</dbReference>
<name>A0A3B4YGM6_SERLL</name>
<feature type="signal peptide" evidence="19">
    <location>
        <begin position="1"/>
        <end position="25"/>
    </location>
</feature>
<proteinExistence type="predicted"/>
<keyword evidence="5" id="KW-0964">Secreted</keyword>
<feature type="domain" description="Sushi" evidence="22">
    <location>
        <begin position="25"/>
        <end position="87"/>
    </location>
</feature>
<feature type="chain" id="PRO_5017187581" description="C3/C5 convertase" evidence="19">
    <location>
        <begin position="26"/>
        <end position="762"/>
    </location>
</feature>
<keyword evidence="8" id="KW-0645">Protease</keyword>
<dbReference type="InterPro" id="IPR035976">
    <property type="entry name" value="Sushi/SCR/CCP_sf"/>
</dbReference>
<protein>
    <recommendedName>
        <fullName evidence="16">C3/C5 convertase</fullName>
    </recommendedName>
</protein>
<keyword evidence="7 18" id="KW-0768">Sushi</keyword>
<dbReference type="GO" id="GO:0006508">
    <property type="term" value="P:proteolysis"/>
    <property type="evidence" value="ECO:0007669"/>
    <property type="project" value="UniProtKB-KW"/>
</dbReference>
<dbReference type="Gene3D" id="2.10.70.10">
    <property type="entry name" value="Complement Module, domain 1"/>
    <property type="match status" value="3"/>
</dbReference>
<dbReference type="InterPro" id="IPR000436">
    <property type="entry name" value="Sushi_SCR_CCP_dom"/>
</dbReference>
<feature type="domain" description="VWFA" evidence="20">
    <location>
        <begin position="255"/>
        <end position="456"/>
    </location>
</feature>